<protein>
    <submittedName>
        <fullName evidence="1">Uncharacterized protein</fullName>
    </submittedName>
</protein>
<gene>
    <name evidence="1" type="ORF">AAM4_1666</name>
</gene>
<sequence>MSEFGTNRVGRVSSCEQNVEIMRLPYRLAWVSAAFLPDLDIPDRGLKRIVGLSQIR</sequence>
<proteinExistence type="predicted"/>
<dbReference type="AlphaFoldDB" id="A0A1L7RPP6"/>
<evidence type="ECO:0000313" key="1">
    <source>
        <dbReference type="EMBL" id="CED91498.1"/>
    </source>
</evidence>
<dbReference type="EMBL" id="LK995510">
    <property type="protein sequence ID" value="CED91498.1"/>
    <property type="molecule type" value="Genomic_DNA"/>
</dbReference>
<reference evidence="1" key="1">
    <citation type="submission" date="2014-07" db="EMBL/GenBank/DDBJ databases">
        <authorList>
            <person name="Zhang J.E."/>
            <person name="Yang H."/>
            <person name="Guo J."/>
            <person name="Deng Z."/>
            <person name="Luo H."/>
            <person name="Luo M."/>
            <person name="Zhao B."/>
        </authorList>
    </citation>
    <scope>NUCLEOTIDE SEQUENCE</scope>
    <source>
        <strain evidence="1">AM4</strain>
    </source>
</reference>
<accession>A0A1L7RPP6</accession>
<organism evidence="1">
    <name type="scientific">Actinomyces succiniciruminis</name>
    <dbReference type="NCBI Taxonomy" id="1522002"/>
    <lineage>
        <taxon>Bacteria</taxon>
        <taxon>Bacillati</taxon>
        <taxon>Actinomycetota</taxon>
        <taxon>Actinomycetes</taxon>
        <taxon>Actinomycetales</taxon>
        <taxon>Actinomycetaceae</taxon>
        <taxon>Actinomyces</taxon>
    </lineage>
</organism>
<name>A0A1L7RPP6_9ACTO</name>